<dbReference type="AlphaFoldDB" id="A0A2U2I482"/>
<proteinExistence type="inferred from homology"/>
<dbReference type="Gene3D" id="1.10.1400.10">
    <property type="match status" value="1"/>
</dbReference>
<dbReference type="EMBL" id="PXWF02000080">
    <property type="protein sequence ID" value="PWF54618.1"/>
    <property type="molecule type" value="Genomic_DNA"/>
</dbReference>
<feature type="region of interest" description="Disordered" evidence="6">
    <location>
        <begin position="238"/>
        <end position="263"/>
    </location>
</feature>
<dbReference type="Gene3D" id="1.10.439.10">
    <property type="entry name" value="Penicillin Amidohydrolase, domain 1"/>
    <property type="match status" value="1"/>
</dbReference>
<feature type="binding site" evidence="5">
    <location>
        <position position="343"/>
    </location>
    <ligand>
        <name>Ca(2+)</name>
        <dbReference type="ChEBI" id="CHEBI:29108"/>
    </ligand>
</feature>
<dbReference type="Proteomes" id="UP000241421">
    <property type="component" value="Unassembled WGS sequence"/>
</dbReference>
<dbReference type="Gene3D" id="3.60.20.10">
    <property type="entry name" value="Glutamine Phosphoribosylpyrophosphate, subunit 1, domain 1"/>
    <property type="match status" value="1"/>
</dbReference>
<dbReference type="SUPFAM" id="SSF56235">
    <property type="entry name" value="N-terminal nucleophile aminohydrolases (Ntn hydrolases)"/>
    <property type="match status" value="1"/>
</dbReference>
<gene>
    <name evidence="7" type="ORF">C7C56_006070</name>
</gene>
<comment type="caution">
    <text evidence="7">The sequence shown here is derived from an EMBL/GenBank/DDBJ whole genome shotgun (WGS) entry which is preliminary data.</text>
</comment>
<evidence type="ECO:0000256" key="4">
    <source>
        <dbReference type="PIRSR" id="PIRSR001227-1"/>
    </source>
</evidence>
<keyword evidence="3" id="KW-0865">Zymogen</keyword>
<dbReference type="RefSeq" id="WP_106756571.1">
    <property type="nucleotide sequence ID" value="NZ_PXWF02000080.1"/>
</dbReference>
<organism evidence="7 8">
    <name type="scientific">Massilia glaciei</name>
    <dbReference type="NCBI Taxonomy" id="1524097"/>
    <lineage>
        <taxon>Bacteria</taxon>
        <taxon>Pseudomonadati</taxon>
        <taxon>Pseudomonadota</taxon>
        <taxon>Betaproteobacteria</taxon>
        <taxon>Burkholderiales</taxon>
        <taxon>Oxalobacteraceae</taxon>
        <taxon>Telluria group</taxon>
        <taxon>Massilia</taxon>
    </lineage>
</organism>
<evidence type="ECO:0000256" key="5">
    <source>
        <dbReference type="PIRSR" id="PIRSR001227-2"/>
    </source>
</evidence>
<feature type="binding site" evidence="5">
    <location>
        <position position="193"/>
    </location>
    <ligand>
        <name>Ca(2+)</name>
        <dbReference type="ChEBI" id="CHEBI:29108"/>
    </ligand>
</feature>
<dbReference type="Gene3D" id="2.30.120.10">
    <property type="match status" value="1"/>
</dbReference>
<dbReference type="InterPro" id="IPR043147">
    <property type="entry name" value="Penicillin_amidase_A-knob"/>
</dbReference>
<evidence type="ECO:0000256" key="3">
    <source>
        <dbReference type="ARBA" id="ARBA00023145"/>
    </source>
</evidence>
<reference evidence="7 8" key="1">
    <citation type="submission" date="2018-04" db="EMBL/GenBank/DDBJ databases">
        <title>Massilia violaceinigra sp. nov., a novel purple-pigmented bacterium isolated from Tianshan glacier, Xinjiang, China.</title>
        <authorList>
            <person name="Wang H."/>
        </authorList>
    </citation>
    <scope>NUCLEOTIDE SEQUENCE [LARGE SCALE GENOMIC DNA]</scope>
    <source>
        <strain evidence="7 8">B448-2</strain>
    </source>
</reference>
<dbReference type="PIRSF" id="PIRSF001227">
    <property type="entry name" value="Pen_acylase"/>
    <property type="match status" value="1"/>
</dbReference>
<dbReference type="InterPro" id="IPR029055">
    <property type="entry name" value="Ntn_hydrolases_N"/>
</dbReference>
<evidence type="ECO:0000256" key="2">
    <source>
        <dbReference type="ARBA" id="ARBA00022801"/>
    </source>
</evidence>
<feature type="compositionally biased region" description="Low complexity" evidence="6">
    <location>
        <begin position="238"/>
        <end position="248"/>
    </location>
</feature>
<protein>
    <submittedName>
        <fullName evidence="7">Penicillin acylase family protein</fullName>
    </submittedName>
</protein>
<dbReference type="InterPro" id="IPR023343">
    <property type="entry name" value="Penicillin_amidase_dom1"/>
</dbReference>
<evidence type="ECO:0000256" key="1">
    <source>
        <dbReference type="ARBA" id="ARBA00006586"/>
    </source>
</evidence>
<dbReference type="GO" id="GO:0017000">
    <property type="term" value="P:antibiotic biosynthetic process"/>
    <property type="evidence" value="ECO:0007669"/>
    <property type="project" value="InterPro"/>
</dbReference>
<comment type="similarity">
    <text evidence="1">Belongs to the peptidase S45 family.</text>
</comment>
<dbReference type="GO" id="GO:0016811">
    <property type="term" value="F:hydrolase activity, acting on carbon-nitrogen (but not peptide) bonds, in linear amides"/>
    <property type="evidence" value="ECO:0007669"/>
    <property type="project" value="InterPro"/>
</dbReference>
<name>A0A2U2I482_9BURK</name>
<comment type="cofactor">
    <cofactor evidence="5">
        <name>Ca(2+)</name>
        <dbReference type="ChEBI" id="CHEBI:29108"/>
    </cofactor>
    <text evidence="5">Binds 1 Ca(2+) ion per dimer.</text>
</comment>
<keyword evidence="5" id="KW-0106">Calcium</keyword>
<dbReference type="CDD" id="cd03747">
    <property type="entry name" value="Ntn_PGA_like"/>
    <property type="match status" value="1"/>
</dbReference>
<dbReference type="PANTHER" id="PTHR34218:SF4">
    <property type="entry name" value="ACYL-HOMOSERINE LACTONE ACYLASE QUIP"/>
    <property type="match status" value="1"/>
</dbReference>
<dbReference type="Pfam" id="PF01804">
    <property type="entry name" value="Penicil_amidase"/>
    <property type="match status" value="1"/>
</dbReference>
<accession>A0A2U2I482</accession>
<dbReference type="GO" id="GO:0046872">
    <property type="term" value="F:metal ion binding"/>
    <property type="evidence" value="ECO:0007669"/>
    <property type="project" value="UniProtKB-KW"/>
</dbReference>
<keyword evidence="5" id="KW-0479">Metal-binding</keyword>
<keyword evidence="2" id="KW-0378">Hydrolase</keyword>
<dbReference type="InterPro" id="IPR043146">
    <property type="entry name" value="Penicillin_amidase_N_B-knob"/>
</dbReference>
<dbReference type="InterPro" id="IPR002692">
    <property type="entry name" value="S45"/>
</dbReference>
<evidence type="ECO:0000313" key="8">
    <source>
        <dbReference type="Proteomes" id="UP000241421"/>
    </source>
</evidence>
<keyword evidence="8" id="KW-1185">Reference proteome</keyword>
<evidence type="ECO:0000256" key="6">
    <source>
        <dbReference type="SAM" id="MobiDB-lite"/>
    </source>
</evidence>
<dbReference type="InterPro" id="IPR014395">
    <property type="entry name" value="Pen/GL7ACA/AHL_acylase"/>
</dbReference>
<feature type="binding site" evidence="5">
    <location>
        <position position="346"/>
    </location>
    <ligand>
        <name>Ca(2+)</name>
        <dbReference type="ChEBI" id="CHEBI:29108"/>
    </ligand>
</feature>
<evidence type="ECO:0000313" key="7">
    <source>
        <dbReference type="EMBL" id="PWF54618.1"/>
    </source>
</evidence>
<dbReference type="PANTHER" id="PTHR34218">
    <property type="entry name" value="PEPTIDASE S45 PENICILLIN AMIDASE"/>
    <property type="match status" value="1"/>
</dbReference>
<sequence>MQRRALRIWAARVALGVFALLALAALAVWLFLRASLPKLDGEVRAAGLHAPVSVARDAHGVPLIAGTNRDDVAYATGFVQAQERFFQMDLLRRVGAGELAELFGPRAVALDEPRRLHRFRARAAAVLQAMPASDRRLLERYVNGVNAGLGALDARPFEYALVGAAPRPWTAADSLLVIWAMYIDLQGKHEARELARGWIAEHSDAAQRDFLLPESSVWDAPLDARRIDAPATPIPARAPAWWGRSPAADAPPTPPSSDSVDHLGSNNWAIAGSRSKDGAAIVSDDMHLNIKLPNTWYRVAFQFPDAGGTVRRMVGVTLPGAPPLLVVGSNGRVAWGFTNSYGDFLDLVEVGTDPAKPGQVRTPAGWERPAEFTESILVKGGPARSLVVRESSLGPLRVVGGRSYAIHWTAHAPDAINLNSRLLEDVATLDEALAAAATIGIPQQNFVAGDTRGNIGWTLTGLLPRRTQAGAGATFPLAADGAAQTWSGRLAPSEHPTLRNPASGQLSTANSRQLAGPGAALIGDGGLDLGARNHQVRERLEALGDGADVGGAYRVALDDRALFLAPWRLRAIAALDANALAGNAARAQFLELLRNSWNGRASVDSVGYRLTRNFMWTVHDLLFEGVNGEIARLDAKASVALASKRWPVVVARLLDEQPAAWLPPGHADWRALQLAAIDRVIAELTTNGARLADARWGERNKVAIAHPISLAVPFLTPWLSAPPDLLPGDAHMPRVAGRSFGQSQRMTVTPGKEAQGLFTMPGGQSGHPLSPFFLRGHDAWVRGEAAPLLPGPARHTLTFVK</sequence>
<feature type="active site" description="Nucleophile" evidence="4">
    <location>
        <position position="265"/>
    </location>
</feature>
<dbReference type="OrthoDB" id="9760084at2"/>